<dbReference type="Pfam" id="PF12633">
    <property type="entry name" value="Adenyl_cycl_N"/>
    <property type="match status" value="1"/>
</dbReference>
<keyword evidence="3" id="KW-1185">Reference proteome</keyword>
<feature type="domain" description="Adenylate cyclase class-I N-terminal" evidence="1">
    <location>
        <begin position="20"/>
        <end position="215"/>
    </location>
</feature>
<evidence type="ECO:0000313" key="3">
    <source>
        <dbReference type="Proteomes" id="UP000218332"/>
    </source>
</evidence>
<accession>A0A2A2I2V7</accession>
<dbReference type="RefSeq" id="WP_095611490.1">
    <property type="nucleotide sequence ID" value="NZ_NMPM01000062.1"/>
</dbReference>
<dbReference type="PANTHER" id="PTHR38760">
    <property type="entry name" value="ADENYLATE CYCLASE"/>
    <property type="match status" value="1"/>
</dbReference>
<dbReference type="Pfam" id="PF01295">
    <property type="entry name" value="Adenylate_cycl"/>
    <property type="match status" value="1"/>
</dbReference>
<sequence>MTTAAAIELDFDEGIDRKTLRQLCDRFLAVNEARLERTRTALGPRQRVVPDLLPLVFHLNHPALPGYLDGHCPQGIAHYEPSRAVLQAARREARSFRMRSSGRRAADIEGLFFMGSPGSLGHSVASDLDVWLCHRPDLSGTDVHRLERKAEAVSVWAARLGVELNIFVFTAEAFRRGRQEAAVTGENCGSAQHFLLLDEFYRTGVYLAGCYPLWWLIPSEFEARYKALARQLYEYRFIRADRFIDFGPVPRIPVAEFLGAGVWQLYKGIDSPWKSILKLLLIECYARDRQGGLLSLQFKSLIFMGVTDPDRLDPYVLLYERLASWLDTTAAPRRLDLVRRALYLKSGVPLSRLESVGTHWQGRLLQSLVAHWGWDEADVRDLDNRQAWQASDVQALRRRVVSELTHSYRFLSRLARHHSVHAAIRPEDMQRLGRKLYAAFQRKAGKVERINPNLAPSLAEENLSFHHRSAQPGTGLGWTLYRDLDQPSDVTWQAPIRRTANLVELMVWSHYNGLLTRGTRLNLQAGSSGVTLAALRGISETLFSRLPVPSGPASGEALMERPRLLTVLLFVNVAEDPQSHLRSQGLHKLSSRHDSLDFSATHDNLVMALDQVTLNSWHELSVHRYEAGDVLVQCLKNLLAARVIAPAHEPELTVDCQTPGHGSAIESRLRQLFADVQKHFFAGGRGPHPLRYIIEMGQRFFLLHFNNDQPAFATLESPAALLDYLEKPQSRFIPVVPDRYALDDNPALRKVLLAAQPDNIQVFFRQTDTRVDVWVVDELGSLSHWQQPPSSRNQAMSPLLRFLANLSERRQLRRALTEEAADLSIACRELVYARGEWRTEDRSRLWDEQPLDGFEVMAMGVQEGDEPLQFDLFCEEQEFSVLEYGDQLIPAVAHYIRSRRSSGARYPVYLTDLHLPHDLDPYAYRHDLQTCQYLHYRNRIQAALNSAL</sequence>
<dbReference type="AlphaFoldDB" id="A0A2A2I2V7"/>
<reference evidence="2 3" key="1">
    <citation type="submission" date="2017-07" db="EMBL/GenBank/DDBJ databases">
        <title>Tamlnaduibacter salinus (Mi-7) genome sequencing.</title>
        <authorList>
            <person name="Verma A."/>
            <person name="Krishnamurthi S."/>
        </authorList>
    </citation>
    <scope>NUCLEOTIDE SEQUENCE [LARGE SCALE GENOMIC DNA]</scope>
    <source>
        <strain evidence="2 3">Mi-7</strain>
    </source>
</reference>
<dbReference type="InterPro" id="IPR000274">
    <property type="entry name" value="Adenylate_cyclase_1"/>
</dbReference>
<gene>
    <name evidence="2" type="ORF">CF392_10910</name>
</gene>
<organism evidence="2 3">
    <name type="scientific">Tamilnaduibacter salinus</name>
    <dbReference type="NCBI Taxonomy" id="1484056"/>
    <lineage>
        <taxon>Bacteria</taxon>
        <taxon>Pseudomonadati</taxon>
        <taxon>Pseudomonadota</taxon>
        <taxon>Gammaproteobacteria</taxon>
        <taxon>Pseudomonadales</taxon>
        <taxon>Marinobacteraceae</taxon>
        <taxon>Tamilnaduibacter</taxon>
    </lineage>
</organism>
<protein>
    <submittedName>
        <fullName evidence="2">Adenylate cyclase</fullName>
    </submittedName>
</protein>
<dbReference type="GO" id="GO:0004016">
    <property type="term" value="F:adenylate cyclase activity"/>
    <property type="evidence" value="ECO:0007669"/>
    <property type="project" value="InterPro"/>
</dbReference>
<dbReference type="PIRSF" id="PIRSF001444">
    <property type="entry name" value="Adenylate_cycl"/>
    <property type="match status" value="1"/>
</dbReference>
<evidence type="ECO:0000313" key="2">
    <source>
        <dbReference type="EMBL" id="PAV25420.1"/>
    </source>
</evidence>
<name>A0A2A2I2V7_9GAMM</name>
<dbReference type="EMBL" id="NMPM01000062">
    <property type="protein sequence ID" value="PAV25420.1"/>
    <property type="molecule type" value="Genomic_DNA"/>
</dbReference>
<comment type="caution">
    <text evidence="2">The sequence shown here is derived from an EMBL/GenBank/DDBJ whole genome shotgun (WGS) entry which is preliminary data.</text>
</comment>
<dbReference type="GO" id="GO:0006171">
    <property type="term" value="P:cAMP biosynthetic process"/>
    <property type="evidence" value="ECO:0007669"/>
    <property type="project" value="InterPro"/>
</dbReference>
<evidence type="ECO:0000259" key="1">
    <source>
        <dbReference type="Pfam" id="PF12633"/>
    </source>
</evidence>
<proteinExistence type="predicted"/>
<dbReference type="PANTHER" id="PTHR38760:SF1">
    <property type="entry name" value="ADENYLATE CYCLASE"/>
    <property type="match status" value="1"/>
</dbReference>
<dbReference type="InterPro" id="IPR024685">
    <property type="entry name" value="Adenylate_cyclase_1_N"/>
</dbReference>
<dbReference type="Proteomes" id="UP000218332">
    <property type="component" value="Unassembled WGS sequence"/>
</dbReference>